<dbReference type="InterPro" id="IPR002156">
    <property type="entry name" value="RNaseH_domain"/>
</dbReference>
<dbReference type="InterPro" id="IPR012337">
    <property type="entry name" value="RNaseH-like_sf"/>
</dbReference>
<name>A0A644THS7_9ZZZZ</name>
<sequence>MVLYNTGGLVQRSGPGGGGRKTASIAETAAFCHHGVMSEIIVHTDGGCSGNPGPGAWAYVMRYDSRLKEVSGFEADTTNNRMELRAVIEALGYLSSRRRQVAAKLASMDRDGGKRGKTDPEWLIARIIVFTDSQYVKNGLCSWLPSWKARGWKTADKKPVKNQDLWMELDALARELGPSFRWVEGHAGESDNERCDSLVQAQIRAHRPS</sequence>
<dbReference type="PANTHER" id="PTHR10642">
    <property type="entry name" value="RIBONUCLEASE H1"/>
    <property type="match status" value="1"/>
</dbReference>
<comment type="subunit">
    <text evidence="4">Monomer.</text>
</comment>
<reference evidence="12" key="1">
    <citation type="submission" date="2019-08" db="EMBL/GenBank/DDBJ databases">
        <authorList>
            <person name="Kucharzyk K."/>
            <person name="Murdoch R.W."/>
            <person name="Higgins S."/>
            <person name="Loffler F."/>
        </authorList>
    </citation>
    <scope>NUCLEOTIDE SEQUENCE</scope>
</reference>
<dbReference type="InterPro" id="IPR050092">
    <property type="entry name" value="RNase_H"/>
</dbReference>
<comment type="catalytic activity">
    <reaction evidence="1">
        <text>Endonucleolytic cleavage to 5'-phosphomonoester.</text>
        <dbReference type="EC" id="3.1.26.4"/>
    </reaction>
</comment>
<gene>
    <name evidence="12" type="primary">rnhA_3</name>
    <name evidence="12" type="ORF">SDC9_12239</name>
</gene>
<dbReference type="EC" id="3.1.26.4" evidence="5"/>
<feature type="domain" description="RNase H type-1" evidence="11">
    <location>
        <begin position="36"/>
        <end position="204"/>
    </location>
</feature>
<dbReference type="InterPro" id="IPR036397">
    <property type="entry name" value="RNaseH_sf"/>
</dbReference>
<organism evidence="12">
    <name type="scientific">bioreactor metagenome</name>
    <dbReference type="NCBI Taxonomy" id="1076179"/>
    <lineage>
        <taxon>unclassified sequences</taxon>
        <taxon>metagenomes</taxon>
        <taxon>ecological metagenomes</taxon>
    </lineage>
</organism>
<evidence type="ECO:0000256" key="1">
    <source>
        <dbReference type="ARBA" id="ARBA00000077"/>
    </source>
</evidence>
<comment type="similarity">
    <text evidence="3">Belongs to the RNase H family.</text>
</comment>
<dbReference type="InterPro" id="IPR022892">
    <property type="entry name" value="RNaseHI"/>
</dbReference>
<protein>
    <recommendedName>
        <fullName evidence="5">ribonuclease H</fullName>
        <ecNumber evidence="5">3.1.26.4</ecNumber>
    </recommendedName>
</protein>
<evidence type="ECO:0000256" key="4">
    <source>
        <dbReference type="ARBA" id="ARBA00011245"/>
    </source>
</evidence>
<evidence type="ECO:0000256" key="7">
    <source>
        <dbReference type="ARBA" id="ARBA00022723"/>
    </source>
</evidence>
<evidence type="ECO:0000256" key="5">
    <source>
        <dbReference type="ARBA" id="ARBA00012180"/>
    </source>
</evidence>
<dbReference type="PANTHER" id="PTHR10642:SF26">
    <property type="entry name" value="RIBONUCLEASE H1"/>
    <property type="match status" value="1"/>
</dbReference>
<dbReference type="HAMAP" id="MF_00042">
    <property type="entry name" value="RNase_H"/>
    <property type="match status" value="1"/>
</dbReference>
<dbReference type="EMBL" id="VSSQ01000032">
    <property type="protein sequence ID" value="MPL66555.1"/>
    <property type="molecule type" value="Genomic_DNA"/>
</dbReference>
<dbReference type="GO" id="GO:0004523">
    <property type="term" value="F:RNA-DNA hybrid ribonuclease activity"/>
    <property type="evidence" value="ECO:0007669"/>
    <property type="project" value="UniProtKB-EC"/>
</dbReference>
<dbReference type="CDD" id="cd09278">
    <property type="entry name" value="RNase_HI_prokaryote_like"/>
    <property type="match status" value="1"/>
</dbReference>
<comment type="cofactor">
    <cofactor evidence="2">
        <name>Mg(2+)</name>
        <dbReference type="ChEBI" id="CHEBI:18420"/>
    </cofactor>
</comment>
<dbReference type="AlphaFoldDB" id="A0A644THS7"/>
<comment type="caution">
    <text evidence="12">The sequence shown here is derived from an EMBL/GenBank/DDBJ whole genome shotgun (WGS) entry which is preliminary data.</text>
</comment>
<dbReference type="GO" id="GO:0003676">
    <property type="term" value="F:nucleic acid binding"/>
    <property type="evidence" value="ECO:0007669"/>
    <property type="project" value="InterPro"/>
</dbReference>
<evidence type="ECO:0000256" key="6">
    <source>
        <dbReference type="ARBA" id="ARBA00022722"/>
    </source>
</evidence>
<accession>A0A644THS7</accession>
<evidence type="ECO:0000256" key="8">
    <source>
        <dbReference type="ARBA" id="ARBA00022759"/>
    </source>
</evidence>
<keyword evidence="7" id="KW-0479">Metal-binding</keyword>
<keyword evidence="8" id="KW-0255">Endonuclease</keyword>
<dbReference type="GO" id="GO:0043137">
    <property type="term" value="P:DNA replication, removal of RNA primer"/>
    <property type="evidence" value="ECO:0007669"/>
    <property type="project" value="TreeGrafter"/>
</dbReference>
<evidence type="ECO:0000313" key="12">
    <source>
        <dbReference type="EMBL" id="MPL66555.1"/>
    </source>
</evidence>
<dbReference type="Pfam" id="PF00075">
    <property type="entry name" value="RNase_H"/>
    <property type="match status" value="2"/>
</dbReference>
<keyword evidence="6" id="KW-0540">Nuclease</keyword>
<dbReference type="PROSITE" id="PS50879">
    <property type="entry name" value="RNASE_H_1"/>
    <property type="match status" value="1"/>
</dbReference>
<evidence type="ECO:0000256" key="3">
    <source>
        <dbReference type="ARBA" id="ARBA00005300"/>
    </source>
</evidence>
<evidence type="ECO:0000256" key="10">
    <source>
        <dbReference type="ARBA" id="ARBA00022842"/>
    </source>
</evidence>
<dbReference type="SUPFAM" id="SSF53098">
    <property type="entry name" value="Ribonuclease H-like"/>
    <property type="match status" value="1"/>
</dbReference>
<keyword evidence="9 12" id="KW-0378">Hydrolase</keyword>
<proteinExistence type="inferred from homology"/>
<keyword evidence="10" id="KW-0460">Magnesium</keyword>
<dbReference type="Gene3D" id="3.30.420.10">
    <property type="entry name" value="Ribonuclease H-like superfamily/Ribonuclease H"/>
    <property type="match status" value="1"/>
</dbReference>
<dbReference type="GO" id="GO:0046872">
    <property type="term" value="F:metal ion binding"/>
    <property type="evidence" value="ECO:0007669"/>
    <property type="project" value="UniProtKB-KW"/>
</dbReference>
<evidence type="ECO:0000259" key="11">
    <source>
        <dbReference type="PROSITE" id="PS50879"/>
    </source>
</evidence>
<evidence type="ECO:0000256" key="9">
    <source>
        <dbReference type="ARBA" id="ARBA00022801"/>
    </source>
</evidence>
<evidence type="ECO:0000256" key="2">
    <source>
        <dbReference type="ARBA" id="ARBA00001946"/>
    </source>
</evidence>